<gene>
    <name evidence="2" type="ORF">TVY486_0902860</name>
</gene>
<organism evidence="2">
    <name type="scientific">Trypanosoma vivax (strain Y486)</name>
    <dbReference type="NCBI Taxonomy" id="1055687"/>
    <lineage>
        <taxon>Eukaryota</taxon>
        <taxon>Discoba</taxon>
        <taxon>Euglenozoa</taxon>
        <taxon>Kinetoplastea</taxon>
        <taxon>Metakinetoplastina</taxon>
        <taxon>Trypanosomatida</taxon>
        <taxon>Trypanosomatidae</taxon>
        <taxon>Trypanosoma</taxon>
        <taxon>Duttonella</taxon>
    </lineage>
</organism>
<evidence type="ECO:0000256" key="1">
    <source>
        <dbReference type="SAM" id="MobiDB-lite"/>
    </source>
</evidence>
<protein>
    <submittedName>
        <fullName evidence="2">Uncharacterized protein</fullName>
    </submittedName>
</protein>
<feature type="region of interest" description="Disordered" evidence="1">
    <location>
        <begin position="1"/>
        <end position="107"/>
    </location>
</feature>
<dbReference type="EMBL" id="HE573025">
    <property type="protein sequence ID" value="CCC50464.1"/>
    <property type="molecule type" value="Genomic_DNA"/>
</dbReference>
<dbReference type="AlphaFoldDB" id="G0U2G1"/>
<sequence>MVGGPSCEKDAAAEGRGSGVKRGRRKRTNRRGPQSAKNDRAVKAVAAPPLAQAGPKPPSPAPSKTTEARHRGRRRGVLNSMPTGEVFTSGVEGHHRDPDNMLQRSSAGAVASVGQALATATVASEVSTRENGERALTQAPVKQQGLSVYAAPFQPRCSVGAPGLSAGPECSRMGTPNPSASDLLWTCGGGCRARRQHASALQLSSVEFPRTPLAKGGGNCQPRSPQLNVTLEVPVSPVGSLKAGGCVDTSLACLTPLASRSPVASSIRRKCSVLQPGACRDYGSGEPAQLLEAQESRETSRIRHRLVPFTDAEALDEARMFDMLKDSGSDGEDGGHSELADHLAGQHSPCWLDAASGSSDVHRCAGGYWAAEGPSVATQRFLRRGTPSTASLNLNPAGGRLSACVSASDLYASQSVIAYGENDENLWEMSSSAYAESLDDAQLEWIEQQLRAKEPP</sequence>
<dbReference type="VEuPathDB" id="TriTrypDB:TvY486_0902860"/>
<reference evidence="2" key="1">
    <citation type="journal article" date="2012" name="Proc. Natl. Acad. Sci. U.S.A.">
        <title>Antigenic diversity is generated by distinct evolutionary mechanisms in African trypanosome species.</title>
        <authorList>
            <person name="Jackson A.P."/>
            <person name="Berry A."/>
            <person name="Aslett M."/>
            <person name="Allison H.C."/>
            <person name="Burton P."/>
            <person name="Vavrova-Anderson J."/>
            <person name="Brown R."/>
            <person name="Browne H."/>
            <person name="Corton N."/>
            <person name="Hauser H."/>
            <person name="Gamble J."/>
            <person name="Gilderthorp R."/>
            <person name="Marcello L."/>
            <person name="McQuillan J."/>
            <person name="Otto T.D."/>
            <person name="Quail M.A."/>
            <person name="Sanders M.J."/>
            <person name="van Tonder A."/>
            <person name="Ginger M.L."/>
            <person name="Field M.C."/>
            <person name="Barry J.D."/>
            <person name="Hertz-Fowler C."/>
            <person name="Berriman M."/>
        </authorList>
    </citation>
    <scope>NUCLEOTIDE SEQUENCE</scope>
    <source>
        <strain evidence="2">Y486</strain>
    </source>
</reference>
<accession>G0U2G1</accession>
<evidence type="ECO:0000313" key="2">
    <source>
        <dbReference type="EMBL" id="CCC50464.1"/>
    </source>
</evidence>
<name>G0U2G1_TRYVY</name>
<feature type="compositionally biased region" description="Basic residues" evidence="1">
    <location>
        <begin position="19"/>
        <end position="30"/>
    </location>
</feature>
<proteinExistence type="predicted"/>